<dbReference type="InterPro" id="IPR013506">
    <property type="entry name" value="Topo_IIA_bsu_dom2"/>
</dbReference>
<dbReference type="PANTHER" id="PTHR45866:SF4">
    <property type="entry name" value="DNA TOPOISOMERASE 4 SUBUNIT B"/>
    <property type="match status" value="1"/>
</dbReference>
<reference evidence="11 12" key="1">
    <citation type="submission" date="2018-01" db="EMBL/GenBank/DDBJ databases">
        <title>Whole genome sequencing of Histamine producing bacteria.</title>
        <authorList>
            <person name="Butler K."/>
        </authorList>
    </citation>
    <scope>NUCLEOTIDE SEQUENCE [LARGE SCALE GENOMIC DNA]</scope>
    <source>
        <strain evidence="11 12">FS-7.2</strain>
    </source>
</reference>
<dbReference type="Pfam" id="PF01751">
    <property type="entry name" value="Toprim"/>
    <property type="match status" value="1"/>
</dbReference>
<dbReference type="PROSITE" id="PS00177">
    <property type="entry name" value="TOPOISOMERASE_II"/>
    <property type="match status" value="1"/>
</dbReference>
<dbReference type="SUPFAM" id="SSF55874">
    <property type="entry name" value="ATPase domain of HSP90 chaperone/DNA topoisomerase II/histidine kinase"/>
    <property type="match status" value="1"/>
</dbReference>
<organism evidence="11 12">
    <name type="scientific">Photobacterium kishitanii</name>
    <dbReference type="NCBI Taxonomy" id="318456"/>
    <lineage>
        <taxon>Bacteria</taxon>
        <taxon>Pseudomonadati</taxon>
        <taxon>Pseudomonadota</taxon>
        <taxon>Gammaproteobacteria</taxon>
        <taxon>Vibrionales</taxon>
        <taxon>Vibrionaceae</taxon>
        <taxon>Photobacterium</taxon>
    </lineage>
</organism>
<dbReference type="Proteomes" id="UP000241426">
    <property type="component" value="Unassembled WGS sequence"/>
</dbReference>
<evidence type="ECO:0000256" key="5">
    <source>
        <dbReference type="ARBA" id="ARBA00022723"/>
    </source>
</evidence>
<dbReference type="InterPro" id="IPR013759">
    <property type="entry name" value="Topo_IIA_B_C"/>
</dbReference>
<dbReference type="InterPro" id="IPR000565">
    <property type="entry name" value="Topo_IIA_B"/>
</dbReference>
<dbReference type="InterPro" id="IPR002288">
    <property type="entry name" value="DNA_gyrase_B_C"/>
</dbReference>
<dbReference type="GO" id="GO:0005524">
    <property type="term" value="F:ATP binding"/>
    <property type="evidence" value="ECO:0007669"/>
    <property type="project" value="InterPro"/>
</dbReference>
<dbReference type="Gene3D" id="3.30.565.10">
    <property type="entry name" value="Histidine kinase-like ATPase, C-terminal domain"/>
    <property type="match status" value="1"/>
</dbReference>
<accession>A0A2T3KMZ8</accession>
<dbReference type="Pfam" id="PF00986">
    <property type="entry name" value="DNA_gyraseB_C"/>
    <property type="match status" value="1"/>
</dbReference>
<dbReference type="Pfam" id="PF02518">
    <property type="entry name" value="HATPase_c"/>
    <property type="match status" value="1"/>
</dbReference>
<keyword evidence="5" id="KW-0479">Metal-binding</keyword>
<dbReference type="SMART" id="SM00433">
    <property type="entry name" value="TOP2c"/>
    <property type="match status" value="1"/>
</dbReference>
<keyword evidence="7" id="KW-0799">Topoisomerase</keyword>
<evidence type="ECO:0000256" key="3">
    <source>
        <dbReference type="ARBA" id="ARBA00012895"/>
    </source>
</evidence>
<dbReference type="Gene3D" id="3.30.230.10">
    <property type="match status" value="1"/>
</dbReference>
<dbReference type="GO" id="GO:0003918">
    <property type="term" value="F:DNA topoisomerase type II (double strand cut, ATP-hydrolyzing) activity"/>
    <property type="evidence" value="ECO:0007669"/>
    <property type="project" value="UniProtKB-EC"/>
</dbReference>
<dbReference type="InterPro" id="IPR018522">
    <property type="entry name" value="TopoIIA_CS"/>
</dbReference>
<comment type="cofactor">
    <cofactor evidence="2">
        <name>Mg(2+)</name>
        <dbReference type="ChEBI" id="CHEBI:18420"/>
    </cofactor>
</comment>
<dbReference type="InterPro" id="IPR001241">
    <property type="entry name" value="Topo_IIA"/>
</dbReference>
<evidence type="ECO:0000256" key="6">
    <source>
        <dbReference type="ARBA" id="ARBA00022842"/>
    </source>
</evidence>
<dbReference type="GO" id="GO:0003677">
    <property type="term" value="F:DNA binding"/>
    <property type="evidence" value="ECO:0007669"/>
    <property type="project" value="UniProtKB-KW"/>
</dbReference>
<dbReference type="GO" id="GO:0046872">
    <property type="term" value="F:metal ion binding"/>
    <property type="evidence" value="ECO:0007669"/>
    <property type="project" value="UniProtKB-KW"/>
</dbReference>
<evidence type="ECO:0000256" key="9">
    <source>
        <dbReference type="ARBA" id="ARBA00023235"/>
    </source>
</evidence>
<evidence type="ECO:0000256" key="7">
    <source>
        <dbReference type="ARBA" id="ARBA00023029"/>
    </source>
</evidence>
<dbReference type="SUPFAM" id="SSF56719">
    <property type="entry name" value="Type II DNA topoisomerase"/>
    <property type="match status" value="1"/>
</dbReference>
<evidence type="ECO:0000256" key="2">
    <source>
        <dbReference type="ARBA" id="ARBA00001946"/>
    </source>
</evidence>
<dbReference type="GO" id="GO:0006265">
    <property type="term" value="P:DNA topological change"/>
    <property type="evidence" value="ECO:0007669"/>
    <property type="project" value="InterPro"/>
</dbReference>
<dbReference type="InterPro" id="IPR036890">
    <property type="entry name" value="HATPase_C_sf"/>
</dbReference>
<dbReference type="Gene3D" id="3.40.50.670">
    <property type="match status" value="1"/>
</dbReference>
<gene>
    <name evidence="11" type="ORF">C9J27_03775</name>
</gene>
<evidence type="ECO:0000256" key="8">
    <source>
        <dbReference type="ARBA" id="ARBA00023125"/>
    </source>
</evidence>
<dbReference type="InterPro" id="IPR013760">
    <property type="entry name" value="Topo_IIA-like_dom_sf"/>
</dbReference>
<evidence type="ECO:0000256" key="1">
    <source>
        <dbReference type="ARBA" id="ARBA00000185"/>
    </source>
</evidence>
<dbReference type="CDD" id="cd01030">
    <property type="entry name" value="TOPRIM_TopoIIA_like"/>
    <property type="match status" value="1"/>
</dbReference>
<evidence type="ECO:0000259" key="10">
    <source>
        <dbReference type="PROSITE" id="PS50880"/>
    </source>
</evidence>
<dbReference type="PRINTS" id="PR00418">
    <property type="entry name" value="TPI2FAMILY"/>
</dbReference>
<keyword evidence="8" id="KW-0238">DNA-binding</keyword>
<keyword evidence="6" id="KW-0460">Magnesium</keyword>
<comment type="caution">
    <text evidence="11">The sequence shown here is derived from an EMBL/GenBank/DDBJ whole genome shotgun (WGS) entry which is preliminary data.</text>
</comment>
<protein>
    <recommendedName>
        <fullName evidence="4">DNA gyrase subunit B</fullName>
        <ecNumber evidence="3">5.6.2.2</ecNumber>
    </recommendedName>
</protein>
<evidence type="ECO:0000313" key="12">
    <source>
        <dbReference type="Proteomes" id="UP000241426"/>
    </source>
</evidence>
<dbReference type="InterPro" id="IPR006171">
    <property type="entry name" value="TOPRIM_dom"/>
</dbReference>
<sequence>MAQEYNANSFEVLKELDPVKRRPGMYIGSTDGAGVTHCFFEVVDNATDEALINMCNEISIIIKDDGFVEVIDNGRGIPVDINDETGICGATLVYSKLHAGGKFSNKNYRFSGGLHGVGGAVVNALSTDLILTIKRDGKIHQITFYNGGHFDSAVAKVIGECDPKDTGTSVRYKLSKQYFAAAISENQFELSEAWLVNMLKDRACLKAGLRYNLDYKGNKHTFISEKGIIDLLEIPEYGDKADPIMREPLCVKEETTYKGSRDKYFDDGTQAFRDVEKTDPETGTKVKSKVAVKETYTEDVEVEFAVFIEDKMSQMSAKSYVNNITTPLHGKHLDGLVEGFCQAVKDYLFARLPKKIPSSQLLDSDISSGCQFAIMAMMQDISFKGQTKDELNSQKARTVIYPISLQYFKRWLEMNPSAAERIVMKSIRCQEQRLHNQKAKDEEEKNISSSTSMSLTGILTPCRSRDINVNELFIVEGDSAGGTARKAADKETQAVLPLKGKILNTFKATPTKIAQSAQIKILTAAIGTGVGDEFDYSKLKYGKIIPLTDADVDGSHIQLLTVAYLYKFAVKLIKAGHIFIAVPPLHKLTRTNSSKREVVFIKNDEEFARLYPKGCPQGWTKGRFKGLGEMNDYELEETAMNVKTRSIYQLNYKPEKEAMYVELFDILMGDDPSKRLDFIRENIDFTDL</sequence>
<feature type="domain" description="Toprim" evidence="10">
    <location>
        <begin position="470"/>
        <end position="580"/>
    </location>
</feature>
<dbReference type="EC" id="5.6.2.2" evidence="3"/>
<comment type="catalytic activity">
    <reaction evidence="1">
        <text>ATP-dependent breakage, passage and rejoining of double-stranded DNA.</text>
        <dbReference type="EC" id="5.6.2.2"/>
    </reaction>
</comment>
<dbReference type="AlphaFoldDB" id="A0A2T3KMZ8"/>
<dbReference type="EMBL" id="PYNF01000002">
    <property type="protein sequence ID" value="PSV01152.1"/>
    <property type="molecule type" value="Genomic_DNA"/>
</dbReference>
<dbReference type="RefSeq" id="WP_107288879.1">
    <property type="nucleotide sequence ID" value="NZ_PYNF01000002.1"/>
</dbReference>
<dbReference type="InterPro" id="IPR020568">
    <property type="entry name" value="Ribosomal_Su5_D2-typ_SF"/>
</dbReference>
<name>A0A2T3KMZ8_9GAMM</name>
<dbReference type="InterPro" id="IPR003594">
    <property type="entry name" value="HATPase_dom"/>
</dbReference>
<keyword evidence="9" id="KW-0413">Isomerase</keyword>
<dbReference type="PRINTS" id="PR01159">
    <property type="entry name" value="DNAGYRASEB"/>
</dbReference>
<dbReference type="SUPFAM" id="SSF54211">
    <property type="entry name" value="Ribosomal protein S5 domain 2-like"/>
    <property type="match status" value="1"/>
</dbReference>
<dbReference type="InterPro" id="IPR014721">
    <property type="entry name" value="Ribsml_uS5_D2-typ_fold_subgr"/>
</dbReference>
<evidence type="ECO:0000313" key="11">
    <source>
        <dbReference type="EMBL" id="PSV01152.1"/>
    </source>
</evidence>
<dbReference type="SMART" id="SM00387">
    <property type="entry name" value="HATPase_c"/>
    <property type="match status" value="1"/>
</dbReference>
<proteinExistence type="predicted"/>
<evidence type="ECO:0000256" key="4">
    <source>
        <dbReference type="ARBA" id="ARBA00019166"/>
    </source>
</evidence>
<dbReference type="PROSITE" id="PS50880">
    <property type="entry name" value="TOPRIM"/>
    <property type="match status" value="1"/>
</dbReference>
<dbReference type="PANTHER" id="PTHR45866">
    <property type="entry name" value="DNA GYRASE/TOPOISOMERASE SUBUNIT B"/>
    <property type="match status" value="1"/>
</dbReference>
<dbReference type="Pfam" id="PF00204">
    <property type="entry name" value="DNA_gyraseB"/>
    <property type="match status" value="1"/>
</dbReference>